<dbReference type="Proteomes" id="UP001596461">
    <property type="component" value="Unassembled WGS sequence"/>
</dbReference>
<dbReference type="Pfam" id="PF26479">
    <property type="entry name" value="DUF8152"/>
    <property type="match status" value="1"/>
</dbReference>
<name>A0ABD5WCT2_9EURY</name>
<proteinExistence type="predicted"/>
<feature type="domain" description="DUF8152" evidence="2">
    <location>
        <begin position="7"/>
        <end position="87"/>
    </location>
</feature>
<evidence type="ECO:0000259" key="2">
    <source>
        <dbReference type="Pfam" id="PF26479"/>
    </source>
</evidence>
<dbReference type="RefSeq" id="WP_284032675.1">
    <property type="nucleotide sequence ID" value="NZ_CP126154.1"/>
</dbReference>
<dbReference type="InterPro" id="IPR058465">
    <property type="entry name" value="DUF8152"/>
</dbReference>
<reference evidence="3 4" key="1">
    <citation type="journal article" date="2019" name="Int. J. Syst. Evol. Microbiol.">
        <title>The Global Catalogue of Microorganisms (GCM) 10K type strain sequencing project: providing services to taxonomists for standard genome sequencing and annotation.</title>
        <authorList>
            <consortium name="The Broad Institute Genomics Platform"/>
            <consortium name="The Broad Institute Genome Sequencing Center for Infectious Disease"/>
            <person name="Wu L."/>
            <person name="Ma J."/>
        </authorList>
    </citation>
    <scope>NUCLEOTIDE SEQUENCE [LARGE SCALE GENOMIC DNA]</scope>
    <source>
        <strain evidence="3 4">DT31</strain>
    </source>
</reference>
<comment type="caution">
    <text evidence="3">The sequence shown here is derived from an EMBL/GenBank/DDBJ whole genome shotgun (WGS) entry which is preliminary data.</text>
</comment>
<sequence>MSDDDRIEAMYEHLAATAERPVARSASAYLGEAEAVARDLAERPADPATVRERAGHVVRLLREAGDTEDDEADEHVAAALALAEALAAGTGSDGASDSDDNGDSDDKGDSDDNGDSDDKGDNDDGDHRDGDGP</sequence>
<feature type="compositionally biased region" description="Acidic residues" evidence="1">
    <location>
        <begin position="96"/>
        <end position="124"/>
    </location>
</feature>
<protein>
    <recommendedName>
        <fullName evidence="2">DUF8152 domain-containing protein</fullName>
    </recommendedName>
</protein>
<dbReference type="EMBL" id="JBHTAH010000015">
    <property type="protein sequence ID" value="MFC7070901.1"/>
    <property type="molecule type" value="Genomic_DNA"/>
</dbReference>
<keyword evidence="4" id="KW-1185">Reference proteome</keyword>
<accession>A0ABD5WCT2</accession>
<gene>
    <name evidence="3" type="ORF">ACFQL9_14730</name>
</gene>
<feature type="region of interest" description="Disordered" evidence="1">
    <location>
        <begin position="88"/>
        <end position="133"/>
    </location>
</feature>
<evidence type="ECO:0000256" key="1">
    <source>
        <dbReference type="SAM" id="MobiDB-lite"/>
    </source>
</evidence>
<organism evidence="3 4">
    <name type="scientific">Halobaculum lipolyticum</name>
    <dbReference type="NCBI Taxonomy" id="3032001"/>
    <lineage>
        <taxon>Archaea</taxon>
        <taxon>Methanobacteriati</taxon>
        <taxon>Methanobacteriota</taxon>
        <taxon>Stenosarchaea group</taxon>
        <taxon>Halobacteria</taxon>
        <taxon>Halobacteriales</taxon>
        <taxon>Haloferacaceae</taxon>
        <taxon>Halobaculum</taxon>
    </lineage>
</organism>
<evidence type="ECO:0000313" key="4">
    <source>
        <dbReference type="Proteomes" id="UP001596461"/>
    </source>
</evidence>
<evidence type="ECO:0000313" key="3">
    <source>
        <dbReference type="EMBL" id="MFC7070901.1"/>
    </source>
</evidence>
<dbReference type="GeneID" id="81124546"/>
<dbReference type="AlphaFoldDB" id="A0ABD5WCT2"/>